<evidence type="ECO:0000256" key="4">
    <source>
        <dbReference type="ARBA" id="ARBA00022617"/>
    </source>
</evidence>
<dbReference type="CDD" id="cd08168">
    <property type="entry name" value="Cytochrom_C3"/>
    <property type="match status" value="1"/>
</dbReference>
<reference evidence="11 12" key="1">
    <citation type="journal article" date="2019" name="Ecotoxicol. Environ. Saf.">
        <title>Microbial characterization of heavy metal resistant bacterial strains isolated from an electroplating wastewater treatment plant.</title>
        <authorList>
            <person name="Cai X."/>
            <person name="Zheng X."/>
            <person name="Zhang D."/>
            <person name="Iqbal W."/>
            <person name="Liu C."/>
            <person name="Yang B."/>
            <person name="Zhao X."/>
            <person name="Lu X."/>
            <person name="Mao Y."/>
        </authorList>
    </citation>
    <scope>NUCLEOTIDE SEQUENCE [LARGE SCALE GENOMIC DNA]</scope>
    <source>
        <strain evidence="11 12">Ni1-3</strain>
    </source>
</reference>
<dbReference type="KEGG" id="sdeo:D0436_01725"/>
<evidence type="ECO:0000256" key="5">
    <source>
        <dbReference type="ARBA" id="ARBA00022723"/>
    </source>
</evidence>
<dbReference type="AlphaFoldDB" id="A0A5B8QRK6"/>
<evidence type="ECO:0000256" key="7">
    <source>
        <dbReference type="ARBA" id="ARBA00022982"/>
    </source>
</evidence>
<evidence type="ECO:0000256" key="8">
    <source>
        <dbReference type="ARBA" id="ARBA00023004"/>
    </source>
</evidence>
<comment type="cofactor">
    <cofactor evidence="1">
        <name>heme c</name>
        <dbReference type="ChEBI" id="CHEBI:61717"/>
    </cofactor>
</comment>
<evidence type="ECO:0000259" key="10">
    <source>
        <dbReference type="Pfam" id="PF14537"/>
    </source>
</evidence>
<dbReference type="EMBL" id="CP031775">
    <property type="protein sequence ID" value="QDZ89280.1"/>
    <property type="molecule type" value="Genomic_DNA"/>
</dbReference>
<evidence type="ECO:0000256" key="1">
    <source>
        <dbReference type="ARBA" id="ARBA00001926"/>
    </source>
</evidence>
<keyword evidence="3" id="KW-0813">Transport</keyword>
<name>A0A5B8QRK6_9GAMM</name>
<dbReference type="Proteomes" id="UP000321124">
    <property type="component" value="Chromosome"/>
</dbReference>
<dbReference type="RefSeq" id="WP_133180276.1">
    <property type="nucleotide sequence ID" value="NZ_CP031775.2"/>
</dbReference>
<evidence type="ECO:0000256" key="9">
    <source>
        <dbReference type="SAM" id="SignalP"/>
    </source>
</evidence>
<evidence type="ECO:0000313" key="12">
    <source>
        <dbReference type="Proteomes" id="UP000321124"/>
    </source>
</evidence>
<dbReference type="GO" id="GO:0042597">
    <property type="term" value="C:periplasmic space"/>
    <property type="evidence" value="ECO:0007669"/>
    <property type="project" value="UniProtKB-SubCell"/>
</dbReference>
<keyword evidence="8" id="KW-0408">Iron</keyword>
<keyword evidence="9" id="KW-0732">Signal</keyword>
<feature type="chain" id="PRO_5023072545" evidence="9">
    <location>
        <begin position="22"/>
        <end position="123"/>
    </location>
</feature>
<evidence type="ECO:0000313" key="11">
    <source>
        <dbReference type="EMBL" id="QDZ89280.1"/>
    </source>
</evidence>
<evidence type="ECO:0000256" key="3">
    <source>
        <dbReference type="ARBA" id="ARBA00022448"/>
    </source>
</evidence>
<dbReference type="Gene3D" id="1.10.1130.10">
    <property type="entry name" value="Flavocytochrome C3, Chain A"/>
    <property type="match status" value="1"/>
</dbReference>
<keyword evidence="5" id="KW-0479">Metal-binding</keyword>
<dbReference type="InterPro" id="IPR036280">
    <property type="entry name" value="Multihaem_cyt_sf"/>
</dbReference>
<feature type="domain" description="Tetrahaem cytochrome" evidence="10">
    <location>
        <begin position="44"/>
        <end position="116"/>
    </location>
</feature>
<dbReference type="InterPro" id="IPR012286">
    <property type="entry name" value="Tetrahaem_cytochrome"/>
</dbReference>
<comment type="subcellular location">
    <subcellularLocation>
        <location evidence="2">Periplasm</location>
    </subcellularLocation>
</comment>
<accession>A0A5B8QRK6</accession>
<evidence type="ECO:0000256" key="2">
    <source>
        <dbReference type="ARBA" id="ARBA00004418"/>
    </source>
</evidence>
<protein>
    <submittedName>
        <fullName evidence="11">Cytochrome c3 family protein</fullName>
    </submittedName>
</protein>
<sequence>MMKTLILTLVVATLFTGAANAGDLVKMKGSTQGRSNHEFIYQDGCKGCHQGSGKQNATDAACVECHGEITSIPVDESKLAIPEAHPHKSLHYNQGASCLACHGEHEKKAPVCAECHRTWFKEM</sequence>
<organism evidence="11 12">
    <name type="scientific">Shewanella decolorationis</name>
    <dbReference type="NCBI Taxonomy" id="256839"/>
    <lineage>
        <taxon>Bacteria</taxon>
        <taxon>Pseudomonadati</taxon>
        <taxon>Pseudomonadota</taxon>
        <taxon>Gammaproteobacteria</taxon>
        <taxon>Alteromonadales</taxon>
        <taxon>Shewanellaceae</taxon>
        <taxon>Shewanella</taxon>
    </lineage>
</organism>
<dbReference type="OrthoDB" id="9153838at2"/>
<gene>
    <name evidence="11" type="ORF">D0436_01725</name>
</gene>
<dbReference type="Pfam" id="PF14537">
    <property type="entry name" value="Cytochrom_c3_2"/>
    <property type="match status" value="1"/>
</dbReference>
<keyword evidence="6" id="KW-0574">Periplasm</keyword>
<dbReference type="GO" id="GO:0046872">
    <property type="term" value="F:metal ion binding"/>
    <property type="evidence" value="ECO:0007669"/>
    <property type="project" value="UniProtKB-KW"/>
</dbReference>
<dbReference type="SUPFAM" id="SSF48695">
    <property type="entry name" value="Multiheme cytochromes"/>
    <property type="match status" value="1"/>
</dbReference>
<feature type="signal peptide" evidence="9">
    <location>
        <begin position="1"/>
        <end position="21"/>
    </location>
</feature>
<evidence type="ECO:0000256" key="6">
    <source>
        <dbReference type="ARBA" id="ARBA00022764"/>
    </source>
</evidence>
<keyword evidence="7" id="KW-0249">Electron transport</keyword>
<proteinExistence type="predicted"/>
<keyword evidence="4" id="KW-0349">Heme</keyword>